<protein>
    <submittedName>
        <fullName evidence="3">Transfer protein Tra</fullName>
    </submittedName>
</protein>
<dbReference type="NCBIfam" id="NF041492">
    <property type="entry name" value="MobF"/>
    <property type="match status" value="1"/>
</dbReference>
<dbReference type="Gene3D" id="3.40.1360.10">
    <property type="match status" value="1"/>
</dbReference>
<comment type="caution">
    <text evidence="3">The sequence shown here is derived from an EMBL/GenBank/DDBJ whole genome shotgun (WGS) entry which is preliminary data.</text>
</comment>
<sequence length="1888" mass="203084">MPQRAFGGGVTGSIHKLTAGSGYAYLTRQVAAHDSTGRGHMALASYYTERGETPGRWVGRGMAAIDGLGVGDEVTASQMQSLFGHGHHPLAKQADAVAAGLDPNLVPALRLGQPYKVYAHDATPFQQEVARRFVAFNQDAGLPWDQAVPPPERARIRSQVAAQFFRDEHGRDATGARELAGEIAKNTRAKTTAVAGYDLTFSPVKSVSTLWAVAGPPLAARIELAHHGAVSDALAFIEDHALYTREGGNGVRQVDVQGLVATAFTHRDSRAGDPDLHTHVAVANKVATLAGKWLSIDGRVLFKAMVSASEVYNTALERRLIDTLGVRFAERPTDTPNTGDPGGTTSRPVREIVGVNPQLNARWSARRAAINTRRAQLAVCFQADHGRPPTPVEAIQLAQQATLETREAKHEPRTLAQQRAAWARDATDELGSPDAVQAMVKAAVPARSPENRQNRQNHARAPEHAPSRRWVKQTAHSVVTTVEGHRSHWQTWHVRAEALRRVRSAGIPTEHVDAAVEAIVRTALDRFSVRLDRPADGLIEPPILRRTDGASVYEVAGSQQYTSKRVLAAEQRLVAAAGRDDGHTVSDADVALAVLEQEANGVTLNAGQSSLVTAMSTSGARVQVAIAPAGSGKTTAMHALTRAWTGSGGQVLGLAPSAAAATVLRDRIQVHTDTLAKLISTLNVPPGRRPAWVNQIDETTLVLIDEAAMADTISLDRAVTYLLGRGASVRLIGDDQQLAAIGAGGVLRDITATHGGLHLSEVMRFADPGEGAASLAFRAGRTEALGFYLDHDRVHVGDLSAMTEQVFTAWATDRAHGLDSIMLAPTRDLVGQLNQRARTHRLANQSTNHPAHHSCRPERVVRLADGQDASAGDTIITRRNDRRLRVTATDWVKNGDRWRILDTDPQRGTLRVKHLRHGRILTLPRAYVTAFTELGYAATINTAQGITTDTGHTLFAGTEARQQGYTALTRGRLGNHLYLQVVGDGDPHTLIHPSLTHPDTPTDLLQGMLARDAAPISATTHRRTQQDPAVRLGPATDRYTDALHVAAEDLLGANAVRQLEHAADEIVPGVTGQPAWDALRAHLILITATGADPTRALSLAAASRELETAEDTAAVLDWRLNSPAESGAGPLPWLPAVPAALATHPSWGPYLRRRAALVADLAHQVTTHATDGPTPDWTVAHGGHLEPGVLAEVQVWRAATQTPDTDLRPTGRVQLSRAAYQWQQHLRDQLAASMPEAMAEWALPLHRISPDILADDYAGQLAQCLAAISRAGLNAAHLLAQAANAGPLPDDHAAAALWWRIAGRLSPATLHHTQDHALLVTAWIPQLPGLLGTDLAQQVQDSPHWPALVATIDHALHRGHTLPQLLTLPAGYEPDPASVDLCDALTWRISILLDPPSEPDQPDETFDGQPFDDESPHDVGQQPDGLSDASSPGTRPAQWPNTPAIPTLPPPGDPAPASADQVLDAMAAAARSRQLSDPIEPSDAEINRVVQWAYEADTADVSPERIADLNAAALRFYENQLQQPGNWARAYLCDRFGQDLAGHPDYQPGYAPAGWTRLVHHLRDEGASDQELLESGLAITNDRGHLRDRFVDRQVFPIIANGQVLGFVGRRRPELSDTDRRGPKYLNTADTVLFHKRAQLFGIIPRLLNTAAIPVLVEGPMDAIAVTLASDGTYVGVAPLGTTLSHEQATQLAHAHPSPIIATDADPAGQHAAEIDYWLLATHQLDPLVAAFPTGQDPAGLLATRGRDALNHALACAIALGQTLVNERLTNLPRTHAARAAAEVIAAMPPHRWDPAITQVADRLHLATRTMQRQTLFAIGAWNADPAAAADARRAGEVLKRLKDAAAAAPAQRWALLAEQIDQRLTRQPDWPALARGFHRVRVAECVA</sequence>
<dbReference type="InterPro" id="IPR013264">
    <property type="entry name" value="DNAG_N"/>
</dbReference>
<accession>A0A563DRD3</accession>
<gene>
    <name evidence="3" type="ORF">FGL98_23235</name>
</gene>
<dbReference type="OrthoDB" id="4524286at2"/>
<dbReference type="PANTHER" id="PTHR30313:SF2">
    <property type="entry name" value="DNA PRIMASE"/>
    <property type="match status" value="1"/>
</dbReference>
<dbReference type="Pfam" id="PF13604">
    <property type="entry name" value="AAA_30"/>
    <property type="match status" value="1"/>
</dbReference>
<evidence type="ECO:0000259" key="2">
    <source>
        <dbReference type="PROSITE" id="PS50880"/>
    </source>
</evidence>
<dbReference type="GO" id="GO:0005737">
    <property type="term" value="C:cytoplasm"/>
    <property type="evidence" value="ECO:0007669"/>
    <property type="project" value="TreeGrafter"/>
</dbReference>
<feature type="region of interest" description="Disordered" evidence="1">
    <location>
        <begin position="1393"/>
        <end position="1458"/>
    </location>
</feature>
<feature type="region of interest" description="Disordered" evidence="1">
    <location>
        <begin position="444"/>
        <end position="473"/>
    </location>
</feature>
<dbReference type="InterPro" id="IPR014862">
    <property type="entry name" value="TrwC"/>
</dbReference>
<organism evidence="3 4">
    <name type="scientific">Leekyejoonella antrihumi</name>
    <dbReference type="NCBI Taxonomy" id="1660198"/>
    <lineage>
        <taxon>Bacteria</taxon>
        <taxon>Bacillati</taxon>
        <taxon>Actinomycetota</taxon>
        <taxon>Actinomycetes</taxon>
        <taxon>Micrococcales</taxon>
        <taxon>Dermacoccaceae</taxon>
        <taxon>Leekyejoonella</taxon>
    </lineage>
</organism>
<dbReference type="InterPro" id="IPR037068">
    <property type="entry name" value="DNA_primase_core_N_sf"/>
</dbReference>
<dbReference type="PANTHER" id="PTHR30313">
    <property type="entry name" value="DNA PRIMASE"/>
    <property type="match status" value="1"/>
</dbReference>
<dbReference type="InterPro" id="IPR050219">
    <property type="entry name" value="DnaG_primase"/>
</dbReference>
<dbReference type="Pfam" id="PF08275">
    <property type="entry name" value="DNAG_N"/>
    <property type="match status" value="1"/>
</dbReference>
<reference evidence="3 4" key="2">
    <citation type="submission" date="2019-08" db="EMBL/GenBank/DDBJ databases">
        <title>Jejuicoccus antrihumi gen. nov., sp. nov., a new member of the family Dermacoccaceae isolated from a cave.</title>
        <authorList>
            <person name="Schumann P."/>
            <person name="Kim I.S."/>
        </authorList>
    </citation>
    <scope>NUCLEOTIDE SEQUENCE [LARGE SCALE GENOMIC DNA]</scope>
    <source>
        <strain evidence="3 4">C5-26</strain>
    </source>
</reference>
<dbReference type="SUPFAM" id="SSF55464">
    <property type="entry name" value="Origin of replication-binding domain, RBD-like"/>
    <property type="match status" value="1"/>
</dbReference>
<feature type="compositionally biased region" description="Acidic residues" evidence="1">
    <location>
        <begin position="1400"/>
        <end position="1415"/>
    </location>
</feature>
<evidence type="ECO:0000256" key="1">
    <source>
        <dbReference type="SAM" id="MobiDB-lite"/>
    </source>
</evidence>
<dbReference type="PROSITE" id="PS50880">
    <property type="entry name" value="TOPRIM"/>
    <property type="match status" value="1"/>
</dbReference>
<dbReference type="InterPro" id="IPR027417">
    <property type="entry name" value="P-loop_NTPase"/>
</dbReference>
<dbReference type="InterPro" id="IPR034151">
    <property type="entry name" value="TOPRIM_DnaG_bac"/>
</dbReference>
<dbReference type="InterPro" id="IPR006171">
    <property type="entry name" value="TOPRIM_dom"/>
</dbReference>
<dbReference type="Gene3D" id="3.40.50.300">
    <property type="entry name" value="P-loop containing nucleotide triphosphate hydrolases"/>
    <property type="match status" value="2"/>
</dbReference>
<name>A0A563DRD3_9MICO</name>
<reference evidence="3 4" key="1">
    <citation type="submission" date="2019-05" db="EMBL/GenBank/DDBJ databases">
        <authorList>
            <person name="Lee S.D."/>
        </authorList>
    </citation>
    <scope>NUCLEOTIDE SEQUENCE [LARGE SCALE GENOMIC DNA]</scope>
    <source>
        <strain evidence="3 4">C5-26</strain>
    </source>
</reference>
<dbReference type="Gene3D" id="2.30.30.940">
    <property type="match status" value="1"/>
</dbReference>
<dbReference type="Proteomes" id="UP000320244">
    <property type="component" value="Unassembled WGS sequence"/>
</dbReference>
<dbReference type="SUPFAM" id="SSF56731">
    <property type="entry name" value="DNA primase core"/>
    <property type="match status" value="1"/>
</dbReference>
<keyword evidence="4" id="KW-1185">Reference proteome</keyword>
<dbReference type="Gene3D" id="3.90.980.10">
    <property type="entry name" value="DNA primase, catalytic core, N-terminal domain"/>
    <property type="match status" value="1"/>
</dbReference>
<proteinExistence type="predicted"/>
<dbReference type="Pfam" id="PF08751">
    <property type="entry name" value="TrwC"/>
    <property type="match status" value="1"/>
</dbReference>
<dbReference type="CDD" id="cd03364">
    <property type="entry name" value="TOPRIM_DnaG_primases"/>
    <property type="match status" value="1"/>
</dbReference>
<dbReference type="GO" id="GO:0006269">
    <property type="term" value="P:DNA replication, synthesis of primer"/>
    <property type="evidence" value="ECO:0007669"/>
    <property type="project" value="TreeGrafter"/>
</dbReference>
<evidence type="ECO:0000313" key="4">
    <source>
        <dbReference type="Proteomes" id="UP000320244"/>
    </source>
</evidence>
<dbReference type="SUPFAM" id="SSF52540">
    <property type="entry name" value="P-loop containing nucleoside triphosphate hydrolases"/>
    <property type="match status" value="2"/>
</dbReference>
<evidence type="ECO:0000313" key="3">
    <source>
        <dbReference type="EMBL" id="TWP32817.1"/>
    </source>
</evidence>
<feature type="domain" description="Toprim" evidence="2">
    <location>
        <begin position="1652"/>
        <end position="1735"/>
    </location>
</feature>
<dbReference type="Pfam" id="PF13155">
    <property type="entry name" value="Toprim_2"/>
    <property type="match status" value="1"/>
</dbReference>
<dbReference type="EMBL" id="VCQV01000057">
    <property type="protein sequence ID" value="TWP32817.1"/>
    <property type="molecule type" value="Genomic_DNA"/>
</dbReference>